<keyword evidence="3" id="KW-1185">Reference proteome</keyword>
<organism evidence="2 3">
    <name type="scientific">Thermodesulfovibrio aggregans</name>
    <dbReference type="NCBI Taxonomy" id="86166"/>
    <lineage>
        <taxon>Bacteria</taxon>
        <taxon>Pseudomonadati</taxon>
        <taxon>Nitrospirota</taxon>
        <taxon>Thermodesulfovibrionia</taxon>
        <taxon>Thermodesulfovibrionales</taxon>
        <taxon>Thermodesulfovibrionaceae</taxon>
        <taxon>Thermodesulfovibrio</taxon>
    </lineage>
</organism>
<dbReference type="RefSeq" id="WP_059175774.1">
    <property type="nucleotide sequence ID" value="NZ_BCNO01000001.1"/>
</dbReference>
<proteinExistence type="inferred from homology"/>
<dbReference type="SUPFAM" id="SSF160544">
    <property type="entry name" value="EscU C-terminal domain-like"/>
    <property type="match status" value="1"/>
</dbReference>
<evidence type="ECO:0000313" key="2">
    <source>
        <dbReference type="EMBL" id="GAQ94311.1"/>
    </source>
</evidence>
<name>A0A0U9HMH2_9BACT</name>
<keyword evidence="2" id="KW-0282">Flagellum</keyword>
<keyword evidence="2" id="KW-0969">Cilium</keyword>
<dbReference type="GO" id="GO:0005886">
    <property type="term" value="C:plasma membrane"/>
    <property type="evidence" value="ECO:0007669"/>
    <property type="project" value="TreeGrafter"/>
</dbReference>
<comment type="caution">
    <text evidence="2">The sequence shown here is derived from an EMBL/GenBank/DDBJ whole genome shotgun (WGS) entry which is preliminary data.</text>
</comment>
<gene>
    <name evidence="2" type="ORF">TAGGR_1490</name>
</gene>
<reference evidence="3" key="1">
    <citation type="submission" date="2016-01" db="EMBL/GenBank/DDBJ databases">
        <title>Draft genome sequence of Thermodesulfovibrio aggregans strain TGE-P1.</title>
        <authorList>
            <person name="Sekiguchi Y."/>
            <person name="Ohashi A."/>
            <person name="Matsuura N."/>
            <person name="Tourlousse M.D."/>
        </authorList>
    </citation>
    <scope>NUCLEOTIDE SEQUENCE [LARGE SCALE GENOMIC DNA]</scope>
    <source>
        <strain evidence="3">TGE-P1</strain>
    </source>
</reference>
<dbReference type="Gene3D" id="3.40.1690.10">
    <property type="entry name" value="secretion proteins EscU"/>
    <property type="match status" value="1"/>
</dbReference>
<dbReference type="AlphaFoldDB" id="A0A0U9HMH2"/>
<dbReference type="EMBL" id="BCNO01000001">
    <property type="protein sequence ID" value="GAQ94311.1"/>
    <property type="molecule type" value="Genomic_DNA"/>
</dbReference>
<accession>A0A0U9HMH2</accession>
<dbReference type="PANTHER" id="PTHR30531:SF12">
    <property type="entry name" value="FLAGELLAR BIOSYNTHETIC PROTEIN FLHB"/>
    <property type="match status" value="1"/>
</dbReference>
<sequence length="88" mass="10077">MKEETKKAVALRYEKDKDSAPKVVAKGRGWIAEKIIELARHHGVPLKEDETLVEVLSKLDLYEEIPVELYKAVAEILVFVYQIKGKIK</sequence>
<dbReference type="OrthoDB" id="5244399at2"/>
<dbReference type="STRING" id="86166.TAGGR_1490"/>
<dbReference type="Proteomes" id="UP000054976">
    <property type="component" value="Unassembled WGS sequence"/>
</dbReference>
<evidence type="ECO:0000256" key="1">
    <source>
        <dbReference type="ARBA" id="ARBA00010690"/>
    </source>
</evidence>
<dbReference type="PANTHER" id="PTHR30531">
    <property type="entry name" value="FLAGELLAR BIOSYNTHETIC PROTEIN FLHB"/>
    <property type="match status" value="1"/>
</dbReference>
<keyword evidence="2" id="KW-0966">Cell projection</keyword>
<dbReference type="InterPro" id="IPR006135">
    <property type="entry name" value="T3SS_substrate_exporter"/>
</dbReference>
<dbReference type="InterPro" id="IPR029025">
    <property type="entry name" value="T3SS_substrate_exporter_C"/>
</dbReference>
<comment type="similarity">
    <text evidence="1">Belongs to the type III secretion exporter family.</text>
</comment>
<dbReference type="Pfam" id="PF01312">
    <property type="entry name" value="Bac_export_2"/>
    <property type="match status" value="1"/>
</dbReference>
<protein>
    <submittedName>
        <fullName evidence="2">Flagellar biosynthesis protein</fullName>
    </submittedName>
</protein>
<evidence type="ECO:0000313" key="3">
    <source>
        <dbReference type="Proteomes" id="UP000054976"/>
    </source>
</evidence>
<dbReference type="GO" id="GO:0009306">
    <property type="term" value="P:protein secretion"/>
    <property type="evidence" value="ECO:0007669"/>
    <property type="project" value="InterPro"/>
</dbReference>